<gene>
    <name evidence="2" type="ORF">S01H4_38918</name>
</gene>
<evidence type="ECO:0000313" key="2">
    <source>
        <dbReference type="EMBL" id="GAG95260.1"/>
    </source>
</evidence>
<dbReference type="AlphaFoldDB" id="X1BJP8"/>
<comment type="caution">
    <text evidence="2">The sequence shown here is derived from an EMBL/GenBank/DDBJ whole genome shotgun (WGS) entry which is preliminary data.</text>
</comment>
<feature type="transmembrane region" description="Helical" evidence="1">
    <location>
        <begin position="5"/>
        <end position="23"/>
    </location>
</feature>
<accession>X1BJP8</accession>
<keyword evidence="1" id="KW-0812">Transmembrane</keyword>
<evidence type="ECO:0000256" key="1">
    <source>
        <dbReference type="SAM" id="Phobius"/>
    </source>
</evidence>
<feature type="transmembrane region" description="Helical" evidence="1">
    <location>
        <begin position="29"/>
        <end position="50"/>
    </location>
</feature>
<organism evidence="2">
    <name type="scientific">marine sediment metagenome</name>
    <dbReference type="NCBI Taxonomy" id="412755"/>
    <lineage>
        <taxon>unclassified sequences</taxon>
        <taxon>metagenomes</taxon>
        <taxon>ecological metagenomes</taxon>
    </lineage>
</organism>
<keyword evidence="1" id="KW-0472">Membrane</keyword>
<keyword evidence="1" id="KW-1133">Transmembrane helix</keyword>
<sequence>MKKPFVIHPFLFAIYFILFLFTYNINELSFSQIIFPLAIVLGFTFLFMWLSKFIFKDNIKGGIIVSLFLVMFFSYGHIYAIVVGTRLGNIIIGRHVYFYLAGYLLN</sequence>
<protein>
    <submittedName>
        <fullName evidence="2">Uncharacterized protein</fullName>
    </submittedName>
</protein>
<proteinExistence type="predicted"/>
<name>X1BJP8_9ZZZZ</name>
<dbReference type="EMBL" id="BART01021028">
    <property type="protein sequence ID" value="GAG95260.1"/>
    <property type="molecule type" value="Genomic_DNA"/>
</dbReference>
<reference evidence="2" key="1">
    <citation type="journal article" date="2014" name="Front. Microbiol.">
        <title>High frequency of phylogenetically diverse reductive dehalogenase-homologous genes in deep subseafloor sedimentary metagenomes.</title>
        <authorList>
            <person name="Kawai M."/>
            <person name="Futagami T."/>
            <person name="Toyoda A."/>
            <person name="Takaki Y."/>
            <person name="Nishi S."/>
            <person name="Hori S."/>
            <person name="Arai W."/>
            <person name="Tsubouchi T."/>
            <person name="Morono Y."/>
            <person name="Uchiyama I."/>
            <person name="Ito T."/>
            <person name="Fujiyama A."/>
            <person name="Inagaki F."/>
            <person name="Takami H."/>
        </authorList>
    </citation>
    <scope>NUCLEOTIDE SEQUENCE</scope>
    <source>
        <strain evidence="2">Expedition CK06-06</strain>
    </source>
</reference>
<feature type="transmembrane region" description="Helical" evidence="1">
    <location>
        <begin position="62"/>
        <end position="81"/>
    </location>
</feature>